<reference evidence="8" key="1">
    <citation type="submission" date="2021-02" db="EMBL/GenBank/DDBJ databases">
        <authorList>
            <person name="Steward A R."/>
        </authorList>
    </citation>
    <scope>NUCLEOTIDE SEQUENCE</scope>
</reference>
<accession>A0A821L3X2</accession>
<feature type="transmembrane region" description="Helical" evidence="7">
    <location>
        <begin position="70"/>
        <end position="94"/>
    </location>
</feature>
<gene>
    <name evidence="8" type="ORF">PMACD_LOCUS291</name>
</gene>
<evidence type="ECO:0000256" key="3">
    <source>
        <dbReference type="ARBA" id="ARBA00022692"/>
    </source>
</evidence>
<feature type="transmembrane region" description="Helical" evidence="7">
    <location>
        <begin position="106"/>
        <end position="126"/>
    </location>
</feature>
<keyword evidence="4" id="KW-0571">Peptide transport</keyword>
<comment type="similarity">
    <text evidence="2">Belongs to the major facilitator superfamily. Proton-dependent oligopeptide transporter (POT/PTR) (TC 2.A.17) family.</text>
</comment>
<dbReference type="OrthoDB" id="8904098at2759"/>
<feature type="transmembrane region" description="Helical" evidence="7">
    <location>
        <begin position="138"/>
        <end position="157"/>
    </location>
</feature>
<keyword evidence="3 7" id="KW-0812">Transmembrane</keyword>
<dbReference type="GO" id="GO:0022857">
    <property type="term" value="F:transmembrane transporter activity"/>
    <property type="evidence" value="ECO:0007669"/>
    <property type="project" value="InterPro"/>
</dbReference>
<comment type="subcellular location">
    <subcellularLocation>
        <location evidence="1">Membrane</location>
        <topology evidence="1">Multi-pass membrane protein</topology>
    </subcellularLocation>
</comment>
<dbReference type="InterPro" id="IPR036259">
    <property type="entry name" value="MFS_trans_sf"/>
</dbReference>
<dbReference type="EMBL" id="CAJOBZ010000001">
    <property type="protein sequence ID" value="CAF4745112.1"/>
    <property type="molecule type" value="Genomic_DNA"/>
</dbReference>
<dbReference type="Proteomes" id="UP000663880">
    <property type="component" value="Unassembled WGS sequence"/>
</dbReference>
<organism evidence="8 9">
    <name type="scientific">Pieris macdunnoughi</name>
    <dbReference type="NCBI Taxonomy" id="345717"/>
    <lineage>
        <taxon>Eukaryota</taxon>
        <taxon>Metazoa</taxon>
        <taxon>Ecdysozoa</taxon>
        <taxon>Arthropoda</taxon>
        <taxon>Hexapoda</taxon>
        <taxon>Insecta</taxon>
        <taxon>Pterygota</taxon>
        <taxon>Neoptera</taxon>
        <taxon>Endopterygota</taxon>
        <taxon>Lepidoptera</taxon>
        <taxon>Glossata</taxon>
        <taxon>Ditrysia</taxon>
        <taxon>Papilionoidea</taxon>
        <taxon>Pieridae</taxon>
        <taxon>Pierinae</taxon>
        <taxon>Pieris</taxon>
    </lineage>
</organism>
<evidence type="ECO:0000256" key="4">
    <source>
        <dbReference type="ARBA" id="ARBA00022856"/>
    </source>
</evidence>
<dbReference type="PANTHER" id="PTHR11654">
    <property type="entry name" value="OLIGOPEPTIDE TRANSPORTER-RELATED"/>
    <property type="match status" value="1"/>
</dbReference>
<evidence type="ECO:0000256" key="5">
    <source>
        <dbReference type="ARBA" id="ARBA00022989"/>
    </source>
</evidence>
<keyword evidence="5 7" id="KW-1133">Transmembrane helix</keyword>
<sequence>MEKTVLNFLSSDMTQKSLVKGKYDILVNDTVVLKDMAFQTGAVYTINVNEDPTGYNANAVVITPPNSIHILWLVPQYVVMTMGEVMFSVTGLEFSFTQAPASMKSVLQSIWLLTVAFGNLIVVLIVEGNFLDAQWKEFFLFAGLMLVDMMIFTAMALRYKYAEIKSSTEQLPIEEIRLPKKE</sequence>
<evidence type="ECO:0000313" key="9">
    <source>
        <dbReference type="Proteomes" id="UP000663880"/>
    </source>
</evidence>
<keyword evidence="6 7" id="KW-0472">Membrane</keyword>
<evidence type="ECO:0000256" key="7">
    <source>
        <dbReference type="SAM" id="Phobius"/>
    </source>
</evidence>
<name>A0A821L3X2_9NEOP</name>
<keyword evidence="9" id="KW-1185">Reference proteome</keyword>
<dbReference type="Pfam" id="PF00854">
    <property type="entry name" value="PTR2"/>
    <property type="match status" value="1"/>
</dbReference>
<keyword evidence="4" id="KW-0653">Protein transport</keyword>
<evidence type="ECO:0000313" key="8">
    <source>
        <dbReference type="EMBL" id="CAF4745112.1"/>
    </source>
</evidence>
<dbReference type="GO" id="GO:0015833">
    <property type="term" value="P:peptide transport"/>
    <property type="evidence" value="ECO:0007669"/>
    <property type="project" value="UniProtKB-KW"/>
</dbReference>
<proteinExistence type="inferred from homology"/>
<protein>
    <submittedName>
        <fullName evidence="8">Uncharacterized protein</fullName>
    </submittedName>
</protein>
<keyword evidence="4" id="KW-0813">Transport</keyword>
<evidence type="ECO:0000256" key="6">
    <source>
        <dbReference type="ARBA" id="ARBA00023136"/>
    </source>
</evidence>
<dbReference type="GO" id="GO:0016020">
    <property type="term" value="C:membrane"/>
    <property type="evidence" value="ECO:0007669"/>
    <property type="project" value="UniProtKB-SubCell"/>
</dbReference>
<dbReference type="AlphaFoldDB" id="A0A821L3X2"/>
<evidence type="ECO:0000256" key="2">
    <source>
        <dbReference type="ARBA" id="ARBA00005982"/>
    </source>
</evidence>
<comment type="caution">
    <text evidence="8">The sequence shown here is derived from an EMBL/GenBank/DDBJ whole genome shotgun (WGS) entry which is preliminary data.</text>
</comment>
<dbReference type="Gene3D" id="1.20.1250.20">
    <property type="entry name" value="MFS general substrate transporter like domains"/>
    <property type="match status" value="1"/>
</dbReference>
<dbReference type="FunFam" id="1.20.1250.20:FF:000379">
    <property type="entry name" value="Uncharacterized protein, isoform A"/>
    <property type="match status" value="1"/>
</dbReference>
<evidence type="ECO:0000256" key="1">
    <source>
        <dbReference type="ARBA" id="ARBA00004141"/>
    </source>
</evidence>
<dbReference type="InterPro" id="IPR000109">
    <property type="entry name" value="POT_fam"/>
</dbReference>